<organism evidence="2 3">
    <name type="scientific">Flagellimonas taeanensis</name>
    <dbReference type="NCBI Taxonomy" id="1005926"/>
    <lineage>
        <taxon>Bacteria</taxon>
        <taxon>Pseudomonadati</taxon>
        <taxon>Bacteroidota</taxon>
        <taxon>Flavobacteriia</taxon>
        <taxon>Flavobacteriales</taxon>
        <taxon>Flavobacteriaceae</taxon>
        <taxon>Flagellimonas</taxon>
    </lineage>
</organism>
<dbReference type="Pfam" id="PF06067">
    <property type="entry name" value="DUF932"/>
    <property type="match status" value="1"/>
</dbReference>
<evidence type="ECO:0000313" key="4">
    <source>
        <dbReference type="Proteomes" id="UP000198940"/>
    </source>
</evidence>
<dbReference type="Proteomes" id="UP000198940">
    <property type="component" value="Unassembled WGS sequence"/>
</dbReference>
<sequence length="356" mass="39413">MHDINFNNSTGKYSFFSVKRTAWHGLGKVVTDYPTSAEAIRHAGLDYQVEKVPMFTHWYGQDETEAGGLPVKTEMPVPDNFATRRADTGQILGVVGNAYHIVQNTDAFSFFDGIVGGGDGILYETAGALGKGERIFITAKLPDYIRVGNGEDITDKYIFLTNTHDGKGSITVAFTPIRVVCRNTLNAALRNMTQVVRIRHTANAGQRLNDARKVMGLADTFFGQLDDIFNHWAKTPITDKHVRKLIEMALCPNKQTWEALKNEDRDSLSANFKNTCNDAFAYAMACDTQQMVTTKGTVFGAYNAITGYYQNVRSYTSENDKIKSTLLGGTAQLRANRSFELCNGYARFGADALSMN</sequence>
<dbReference type="InterPro" id="IPR017686">
    <property type="entry name" value="Phg/plasmid-like_prot"/>
</dbReference>
<accession>A0A1M6SIW7</accession>
<dbReference type="AlphaFoldDB" id="A0A1M6SIW7"/>
<dbReference type="InterPro" id="IPR026325">
    <property type="entry name" value="DUF932"/>
</dbReference>
<protein>
    <submittedName>
        <fullName evidence="2">Phage/plasmid-like protein TIGR03299</fullName>
    </submittedName>
</protein>
<gene>
    <name evidence="1" type="ORF">SAMN04487891_102465</name>
    <name evidence="2" type="ORF">SAMN05216293_1146</name>
</gene>
<keyword evidence="4" id="KW-1185">Reference proteome</keyword>
<dbReference type="RefSeq" id="WP_072877798.1">
    <property type="nucleotide sequence ID" value="NZ_FOKU01000002.1"/>
</dbReference>
<evidence type="ECO:0000313" key="1">
    <source>
        <dbReference type="EMBL" id="SFB81000.1"/>
    </source>
</evidence>
<dbReference type="STRING" id="1055723.SAMN05216293_1146"/>
<proteinExistence type="predicted"/>
<evidence type="ECO:0000313" key="3">
    <source>
        <dbReference type="Proteomes" id="UP000184031"/>
    </source>
</evidence>
<evidence type="ECO:0000313" key="2">
    <source>
        <dbReference type="EMBL" id="SHK44549.1"/>
    </source>
</evidence>
<dbReference type="EMBL" id="FRAT01000002">
    <property type="protein sequence ID" value="SHK44549.1"/>
    <property type="molecule type" value="Genomic_DNA"/>
</dbReference>
<dbReference type="OrthoDB" id="576140at2"/>
<comment type="caution">
    <text evidence="2">The sequence shown here is derived from an EMBL/GenBank/DDBJ whole genome shotgun (WGS) entry which is preliminary data.</text>
</comment>
<reference evidence="2 3" key="1">
    <citation type="submission" date="2016-11" db="EMBL/GenBank/DDBJ databases">
        <authorList>
            <person name="Varghese N."/>
            <person name="Submissions S."/>
        </authorList>
    </citation>
    <scope>NUCLEOTIDE SEQUENCE [LARGE SCALE GENOMIC DNA]</scope>
    <source>
        <strain evidence="2 3">CGMCC 1.12174</strain>
        <strain evidence="1 4">DSM 26351</strain>
    </source>
</reference>
<name>A0A1M6SIW7_9FLAO</name>
<dbReference type="EMBL" id="FOKU01000002">
    <property type="protein sequence ID" value="SFB81000.1"/>
    <property type="molecule type" value="Genomic_DNA"/>
</dbReference>
<dbReference type="NCBIfam" id="TIGR03299">
    <property type="entry name" value="LGT_TIGR03299"/>
    <property type="match status" value="1"/>
</dbReference>
<dbReference type="Proteomes" id="UP000184031">
    <property type="component" value="Unassembled WGS sequence"/>
</dbReference>